<feature type="compositionally biased region" description="Low complexity" evidence="1">
    <location>
        <begin position="176"/>
        <end position="211"/>
    </location>
</feature>
<evidence type="ECO:0000313" key="2">
    <source>
        <dbReference type="EMBL" id="KAG0657105.1"/>
    </source>
</evidence>
<proteinExistence type="predicted"/>
<feature type="compositionally biased region" description="Polar residues" evidence="1">
    <location>
        <begin position="113"/>
        <end position="130"/>
    </location>
</feature>
<evidence type="ECO:0000256" key="1">
    <source>
        <dbReference type="SAM" id="MobiDB-lite"/>
    </source>
</evidence>
<sequence length="523" mass="55461">MARLLPRPLHQVQRTSSATPTVNEHAAPTPAPARHGASTVPGTAAAVRDESKRVITELLSYGVPPAYLLSIGVSHRTLSTCFRELNFDIVLPDASEAGMLPSAWSDHAADSLARSTHGSEQSPPTTSTRADLTALEARKREELLARKAALLARNQLHAQSLESELDSLFSAAPALPAPDAASPTASPDLSPDSAAGPAPAKRKTAQQQTSAQKKRRLDASAESFTPTRTEARDTVDPTLTAQAVHDLRESLDHTEEVVNTPQGGPFASTSSGGMHTSASLVASSAQPRGRYPGASRSRPIATEFEHEPTVPLSSTSLLRGRNGRAFIADEPVRMVIEISDDEDDSDDDGRQPNANSPDSHFGPSRHRSSETEQIDPSPRVTRLTPSAADNANTTKETERIRQLQEKESAIKMMMERIAEIERRQKDLAKGRSSDSASMSRTSSVGAAQAADPVPAEAPVVVEPALATANATATATATATDEGEQHAAPPQKSKVQRSAPSEVEAASRVSPDSVLTPRHLDASP</sequence>
<feature type="compositionally biased region" description="Polar residues" evidence="1">
    <location>
        <begin position="383"/>
        <end position="394"/>
    </location>
</feature>
<accession>A0A9P6VWJ7</accession>
<reference evidence="2 3" key="1">
    <citation type="submission" date="2020-11" db="EMBL/GenBank/DDBJ databases">
        <title>Kefir isolates.</title>
        <authorList>
            <person name="Marcisauskas S."/>
            <person name="Kim Y."/>
            <person name="Blasche S."/>
        </authorList>
    </citation>
    <scope>NUCLEOTIDE SEQUENCE [LARGE SCALE GENOMIC DNA]</scope>
    <source>
        <strain evidence="2 3">KR</strain>
    </source>
</reference>
<dbReference type="AlphaFoldDB" id="A0A9P6VWJ7"/>
<feature type="region of interest" description="Disordered" evidence="1">
    <location>
        <begin position="262"/>
        <end position="308"/>
    </location>
</feature>
<feature type="region of interest" description="Disordered" evidence="1">
    <location>
        <begin position="110"/>
        <end position="132"/>
    </location>
</feature>
<evidence type="ECO:0000313" key="3">
    <source>
        <dbReference type="Proteomes" id="UP000777482"/>
    </source>
</evidence>
<dbReference type="OrthoDB" id="3270652at2759"/>
<feature type="compositionally biased region" description="Low complexity" evidence="1">
    <location>
        <begin position="468"/>
        <end position="479"/>
    </location>
</feature>
<feature type="region of interest" description="Disordered" evidence="1">
    <location>
        <begin position="468"/>
        <end position="523"/>
    </location>
</feature>
<feature type="region of interest" description="Disordered" evidence="1">
    <location>
        <begin position="340"/>
        <end position="455"/>
    </location>
</feature>
<dbReference type="EMBL" id="PUHQ01000086">
    <property type="protein sequence ID" value="KAG0657105.1"/>
    <property type="molecule type" value="Genomic_DNA"/>
</dbReference>
<feature type="compositionally biased region" description="Basic and acidic residues" evidence="1">
    <location>
        <begin position="395"/>
        <end position="432"/>
    </location>
</feature>
<feature type="compositionally biased region" description="Polar residues" evidence="1">
    <location>
        <begin position="12"/>
        <end position="22"/>
    </location>
</feature>
<dbReference type="Proteomes" id="UP000777482">
    <property type="component" value="Unassembled WGS sequence"/>
</dbReference>
<feature type="compositionally biased region" description="Polar residues" evidence="1">
    <location>
        <begin position="262"/>
        <end position="286"/>
    </location>
</feature>
<feature type="region of interest" description="Disordered" evidence="1">
    <location>
        <begin position="1"/>
        <end position="46"/>
    </location>
</feature>
<feature type="region of interest" description="Disordered" evidence="1">
    <location>
        <begin position="176"/>
        <end position="238"/>
    </location>
</feature>
<keyword evidence="3" id="KW-1185">Reference proteome</keyword>
<feature type="compositionally biased region" description="Low complexity" evidence="1">
    <location>
        <begin position="433"/>
        <end position="455"/>
    </location>
</feature>
<protein>
    <submittedName>
        <fullName evidence="2">Uncharacterized protein</fullName>
    </submittedName>
</protein>
<comment type="caution">
    <text evidence="2">The sequence shown here is derived from an EMBL/GenBank/DDBJ whole genome shotgun (WGS) entry which is preliminary data.</text>
</comment>
<name>A0A9P6VWJ7_RHOMI</name>
<organism evidence="2 3">
    <name type="scientific">Rhodotorula mucilaginosa</name>
    <name type="common">Yeast</name>
    <name type="synonym">Rhodotorula rubra</name>
    <dbReference type="NCBI Taxonomy" id="5537"/>
    <lineage>
        <taxon>Eukaryota</taxon>
        <taxon>Fungi</taxon>
        <taxon>Dikarya</taxon>
        <taxon>Basidiomycota</taxon>
        <taxon>Pucciniomycotina</taxon>
        <taxon>Microbotryomycetes</taxon>
        <taxon>Sporidiobolales</taxon>
        <taxon>Sporidiobolaceae</taxon>
        <taxon>Rhodotorula</taxon>
    </lineage>
</organism>
<gene>
    <name evidence="2" type="ORF">C6P46_006694</name>
</gene>